<comment type="similarity">
    <text evidence="2">Belongs to the transketolase family.</text>
</comment>
<evidence type="ECO:0000256" key="1">
    <source>
        <dbReference type="ARBA" id="ARBA00001964"/>
    </source>
</evidence>
<dbReference type="AlphaFoldDB" id="A0A4Q9DF64"/>
<keyword evidence="3" id="KW-0786">Thiamine pyrophosphate</keyword>
<dbReference type="RefSeq" id="WP_131018160.1">
    <property type="nucleotide sequence ID" value="NZ_SIRE01000035.1"/>
</dbReference>
<dbReference type="FunFam" id="3.40.50.970:FF:000129">
    <property type="entry name" value="Transketolase"/>
    <property type="match status" value="1"/>
</dbReference>
<dbReference type="Pfam" id="PF02779">
    <property type="entry name" value="Transket_pyr"/>
    <property type="match status" value="1"/>
</dbReference>
<comment type="caution">
    <text evidence="5">The sequence shown here is derived from an EMBL/GenBank/DDBJ whole genome shotgun (WGS) entry which is preliminary data.</text>
</comment>
<dbReference type="InterPro" id="IPR051157">
    <property type="entry name" value="PDH/Transketolase"/>
</dbReference>
<evidence type="ECO:0000259" key="4">
    <source>
        <dbReference type="SMART" id="SM00861"/>
    </source>
</evidence>
<dbReference type="InterPro" id="IPR033248">
    <property type="entry name" value="Transketolase_C"/>
</dbReference>
<comment type="cofactor">
    <cofactor evidence="1">
        <name>thiamine diphosphate</name>
        <dbReference type="ChEBI" id="CHEBI:58937"/>
    </cofactor>
</comment>
<dbReference type="EMBL" id="SIRE01000035">
    <property type="protein sequence ID" value="TBL69895.1"/>
    <property type="molecule type" value="Genomic_DNA"/>
</dbReference>
<accession>A0A4Q9DF64</accession>
<dbReference type="InterPro" id="IPR029061">
    <property type="entry name" value="THDP-binding"/>
</dbReference>
<dbReference type="Pfam" id="PF02780">
    <property type="entry name" value="Transketolase_C"/>
    <property type="match status" value="1"/>
</dbReference>
<dbReference type="InterPro" id="IPR005475">
    <property type="entry name" value="Transketolase-like_Pyr-bd"/>
</dbReference>
<evidence type="ECO:0000256" key="2">
    <source>
        <dbReference type="ARBA" id="ARBA00007131"/>
    </source>
</evidence>
<dbReference type="Gene3D" id="3.40.50.970">
    <property type="match status" value="1"/>
</dbReference>
<dbReference type="InterPro" id="IPR009014">
    <property type="entry name" value="Transketo_C/PFOR_II"/>
</dbReference>
<evidence type="ECO:0000256" key="3">
    <source>
        <dbReference type="ARBA" id="ARBA00023052"/>
    </source>
</evidence>
<dbReference type="Gene3D" id="3.40.50.920">
    <property type="match status" value="1"/>
</dbReference>
<gene>
    <name evidence="5" type="ORF">EYB31_34535</name>
</gene>
<protein>
    <submittedName>
        <fullName evidence="5">Transketolase family protein</fullName>
    </submittedName>
</protein>
<dbReference type="SUPFAM" id="SSF52922">
    <property type="entry name" value="TK C-terminal domain-like"/>
    <property type="match status" value="1"/>
</dbReference>
<feature type="domain" description="Transketolase-like pyrimidine-binding" evidence="4">
    <location>
        <begin position="9"/>
        <end position="175"/>
    </location>
</feature>
<dbReference type="CDD" id="cd07033">
    <property type="entry name" value="TPP_PYR_DXS_TK_like"/>
    <property type="match status" value="1"/>
</dbReference>
<dbReference type="PANTHER" id="PTHR43825:SF1">
    <property type="entry name" value="TRANSKETOLASE-LIKE PYRIMIDINE-BINDING DOMAIN-CONTAINING PROTEIN"/>
    <property type="match status" value="1"/>
</dbReference>
<dbReference type="PANTHER" id="PTHR43825">
    <property type="entry name" value="PYRUVATE DEHYDROGENASE E1 COMPONENT"/>
    <property type="match status" value="1"/>
</dbReference>
<evidence type="ECO:0000313" key="5">
    <source>
        <dbReference type="EMBL" id="TBL69895.1"/>
    </source>
</evidence>
<organism evidence="5 6">
    <name type="scientific">Paenibacillus thalictri</name>
    <dbReference type="NCBI Taxonomy" id="2527873"/>
    <lineage>
        <taxon>Bacteria</taxon>
        <taxon>Bacillati</taxon>
        <taxon>Bacillota</taxon>
        <taxon>Bacilli</taxon>
        <taxon>Bacillales</taxon>
        <taxon>Paenibacillaceae</taxon>
        <taxon>Paenibacillus</taxon>
    </lineage>
</organism>
<dbReference type="OrthoDB" id="9803371at2"/>
<dbReference type="SMART" id="SM00861">
    <property type="entry name" value="Transket_pyr"/>
    <property type="match status" value="1"/>
</dbReference>
<evidence type="ECO:0000313" key="6">
    <source>
        <dbReference type="Proteomes" id="UP000293142"/>
    </source>
</evidence>
<proteinExistence type="inferred from homology"/>
<reference evidence="5 6" key="1">
    <citation type="submission" date="2019-02" db="EMBL/GenBank/DDBJ databases">
        <title>Paenibacillus sp. nov., isolated from surface-sterilized tissue of Thalictrum simplex L.</title>
        <authorList>
            <person name="Tuo L."/>
        </authorList>
    </citation>
    <scope>NUCLEOTIDE SEQUENCE [LARGE SCALE GENOMIC DNA]</scope>
    <source>
        <strain evidence="5 6">N2SHLJ1</strain>
    </source>
</reference>
<sequence>MAKLTLEKTSMRDVFGEVILELAKSDPKVYALDGDLANSTKINTVAEQFPEKFLQMGIAEQNMMGVAAGMASAGLQPWIATFAAFLTKRSLDQISVVVAQPKMDVKMIGAYSGLLNGCAGKTHQAVEDVAIMRSLPNMAVIAPGDTGELKQAMQFANRYKGPVYIRVARDPVARALPEEYTFMFGKAVKLREGSDVAIITSGTQTGRSLCAAAELEKEGISAIVLHVPTIKPLDVDAIIAVAKQTGAVVTAEEHSIIGGLGGAVAETLAEHYPVPVLRVGVEDINIQSGSNEALLDRYGLSSRHVVRKVKEILRKK</sequence>
<dbReference type="Proteomes" id="UP000293142">
    <property type="component" value="Unassembled WGS sequence"/>
</dbReference>
<keyword evidence="6" id="KW-1185">Reference proteome</keyword>
<name>A0A4Q9DF64_9BACL</name>
<dbReference type="SUPFAM" id="SSF52518">
    <property type="entry name" value="Thiamin diphosphate-binding fold (THDP-binding)"/>
    <property type="match status" value="1"/>
</dbReference>